<accession>A0A7T1HEZ8</accession>
<feature type="transmembrane region" description="Helical" evidence="9">
    <location>
        <begin position="82"/>
        <end position="109"/>
    </location>
</feature>
<feature type="transmembrane region" description="Helical" evidence="9">
    <location>
        <begin position="242"/>
        <end position="262"/>
    </location>
</feature>
<name>A0A7T1HEZ8_9NEOP</name>
<dbReference type="Pfam" id="PF00510">
    <property type="entry name" value="COX3"/>
    <property type="match status" value="1"/>
</dbReference>
<evidence type="ECO:0000256" key="9">
    <source>
        <dbReference type="SAM" id="Phobius"/>
    </source>
</evidence>
<dbReference type="InterPro" id="IPR013833">
    <property type="entry name" value="Cyt_c_oxidase_su3_a-hlx"/>
</dbReference>
<dbReference type="AlphaFoldDB" id="A0A7T1HEZ8"/>
<organism evidence="11">
    <name type="scientific">Osborniella crotophagae</name>
    <dbReference type="NCBI Taxonomy" id="1912107"/>
    <lineage>
        <taxon>Eukaryota</taxon>
        <taxon>Metazoa</taxon>
        <taxon>Ecdysozoa</taxon>
        <taxon>Arthropoda</taxon>
        <taxon>Hexapoda</taxon>
        <taxon>Insecta</taxon>
        <taxon>Pterygota</taxon>
        <taxon>Neoptera</taxon>
        <taxon>Paraneoptera</taxon>
        <taxon>Psocodea</taxon>
        <taxon>Troctomorpha</taxon>
        <taxon>Phthiraptera</taxon>
        <taxon>Amblycera</taxon>
        <taxon>Menoponidae</taxon>
        <taxon>Osborniella</taxon>
    </lineage>
</organism>
<dbReference type="InterPro" id="IPR000298">
    <property type="entry name" value="Cyt_c_oxidase-like_su3"/>
</dbReference>
<feature type="transmembrane region" description="Helical" evidence="9">
    <location>
        <begin position="160"/>
        <end position="178"/>
    </location>
</feature>
<dbReference type="CDD" id="cd01665">
    <property type="entry name" value="Cyt_c_Oxidase_III"/>
    <property type="match status" value="1"/>
</dbReference>
<evidence type="ECO:0000256" key="8">
    <source>
        <dbReference type="RuleBase" id="RU003375"/>
    </source>
</evidence>
<keyword evidence="7 9" id="KW-0472">Membrane</keyword>
<dbReference type="GO" id="GO:0004129">
    <property type="term" value="F:cytochrome-c oxidase activity"/>
    <property type="evidence" value="ECO:0007669"/>
    <property type="project" value="InterPro"/>
</dbReference>
<dbReference type="GO" id="GO:0006123">
    <property type="term" value="P:mitochondrial electron transport, cytochrome c to oxygen"/>
    <property type="evidence" value="ECO:0007669"/>
    <property type="project" value="TreeGrafter"/>
</dbReference>
<dbReference type="InterPro" id="IPR035973">
    <property type="entry name" value="Cyt_c_oxidase_su3-like_sf"/>
</dbReference>
<feature type="transmembrane region" description="Helical" evidence="9">
    <location>
        <begin position="198"/>
        <end position="222"/>
    </location>
</feature>
<dbReference type="EMBL" id="MW199175">
    <property type="protein sequence ID" value="QPN54225.1"/>
    <property type="molecule type" value="Genomic_DNA"/>
</dbReference>
<comment type="subcellular location">
    <subcellularLocation>
        <location evidence="1">Membrane</location>
        <topology evidence="1">Multi-pass membrane protein</topology>
    </subcellularLocation>
</comment>
<comment type="similarity">
    <text evidence="2 8">Belongs to the cytochrome c oxidase subunit 3 family.</text>
</comment>
<evidence type="ECO:0000256" key="1">
    <source>
        <dbReference type="ARBA" id="ARBA00004141"/>
    </source>
</evidence>
<dbReference type="GO" id="GO:0005739">
    <property type="term" value="C:mitochondrion"/>
    <property type="evidence" value="ECO:0007669"/>
    <property type="project" value="TreeGrafter"/>
</dbReference>
<dbReference type="PROSITE" id="PS50253">
    <property type="entry name" value="COX3"/>
    <property type="match status" value="1"/>
</dbReference>
<proteinExistence type="inferred from homology"/>
<keyword evidence="8 11" id="KW-0496">Mitochondrion</keyword>
<feature type="transmembrane region" description="Helical" evidence="9">
    <location>
        <begin position="40"/>
        <end position="61"/>
    </location>
</feature>
<evidence type="ECO:0000256" key="7">
    <source>
        <dbReference type="ARBA" id="ARBA00023136"/>
    </source>
</evidence>
<dbReference type="GO" id="GO:0016020">
    <property type="term" value="C:membrane"/>
    <property type="evidence" value="ECO:0007669"/>
    <property type="project" value="UniProtKB-SubCell"/>
</dbReference>
<evidence type="ECO:0000256" key="3">
    <source>
        <dbReference type="ARBA" id="ARBA00015944"/>
    </source>
</evidence>
<feature type="domain" description="Heme-copper oxidase subunit III family profile" evidence="10">
    <location>
        <begin position="5"/>
        <end position="263"/>
    </location>
</feature>
<gene>
    <name evidence="11" type="primary">cox3</name>
</gene>
<dbReference type="Gene3D" id="1.10.287.70">
    <property type="match status" value="1"/>
</dbReference>
<keyword evidence="6 9" id="KW-1133">Transmembrane helix</keyword>
<dbReference type="InterPro" id="IPR033945">
    <property type="entry name" value="Cyt_c_oxase_su3_dom"/>
</dbReference>
<dbReference type="PANTHER" id="PTHR11403">
    <property type="entry name" value="CYTOCHROME C OXIDASE SUBUNIT III"/>
    <property type="match status" value="1"/>
</dbReference>
<keyword evidence="4 8" id="KW-0812">Transmembrane</keyword>
<evidence type="ECO:0000256" key="6">
    <source>
        <dbReference type="ARBA" id="ARBA00022989"/>
    </source>
</evidence>
<dbReference type="PANTHER" id="PTHR11403:SF7">
    <property type="entry name" value="CYTOCHROME C OXIDASE SUBUNIT 3"/>
    <property type="match status" value="1"/>
</dbReference>
<dbReference type="Gene3D" id="1.20.120.80">
    <property type="entry name" value="Cytochrome c oxidase, subunit III, four-helix bundle"/>
    <property type="match status" value="1"/>
</dbReference>
<evidence type="ECO:0000259" key="10">
    <source>
        <dbReference type="PROSITE" id="PS50253"/>
    </source>
</evidence>
<dbReference type="InterPro" id="IPR024791">
    <property type="entry name" value="Cyt_c/ubiquinol_Oxase_su3"/>
</dbReference>
<evidence type="ECO:0000313" key="11">
    <source>
        <dbReference type="EMBL" id="QPN54225.1"/>
    </source>
</evidence>
<dbReference type="SUPFAM" id="SSF81452">
    <property type="entry name" value="Cytochrome c oxidase subunit III-like"/>
    <property type="match status" value="1"/>
</dbReference>
<reference evidence="11" key="1">
    <citation type="journal article" date="2020" name="Gene">
        <title>Structure, gene order, and nucleotide composition of mitochondrial genomes in parasitic lice from Amblycera.</title>
        <authorList>
            <person name="Sweet A.D."/>
            <person name="Johnson K.P."/>
            <person name="Cao Y."/>
            <person name="de Moya R.S."/>
            <person name="Skinner R.K."/>
            <person name="Tan M."/>
            <person name="Virrueta-Herrera S."/>
            <person name="Cameron S.L."/>
        </authorList>
    </citation>
    <scope>NUCLEOTIDE SEQUENCE</scope>
    <source>
        <strain evidence="11">Oscro</strain>
    </source>
</reference>
<protein>
    <recommendedName>
        <fullName evidence="3 8">Cytochrome c oxidase subunit 3</fullName>
    </recommendedName>
</protein>
<sequence>MLKHGFFPFHIVDNSPWPLYLSCGSFMTIINLILKINNMNYYSSLWLLNLFFFFMSFYGWMRDVCYEGYLQGNHTLLVQKGLKLGMLLFILSEVFFFLSFFWSLFYYSISPSVEIYSWPPSGLISVNPLGVPLLGTLILISSGISITWSHHSTIEGNKEMAMLSLFLTIVLGVMFTLLQFMEYVECSFTISDSVFGSIFFLSTGFHGIHVIIGTSMLFFCYIRLSLDHFSKTHHIGYEASIWYWHFVDVVWLFLYICMYWWGKTL</sequence>
<evidence type="ECO:0000256" key="4">
    <source>
        <dbReference type="ARBA" id="ARBA00022692"/>
    </source>
</evidence>
<dbReference type="FunFam" id="1.20.120.80:FF:000002">
    <property type="entry name" value="Cytochrome c oxidase subunit 3"/>
    <property type="match status" value="1"/>
</dbReference>
<feature type="transmembrane region" description="Helical" evidence="9">
    <location>
        <begin position="17"/>
        <end position="34"/>
    </location>
</feature>
<evidence type="ECO:0000256" key="5">
    <source>
        <dbReference type="ARBA" id="ARBA00022967"/>
    </source>
</evidence>
<keyword evidence="5" id="KW-1278">Translocase</keyword>
<comment type="function">
    <text evidence="8">Component of the cytochrome c oxidase, the last enzyme in the mitochondrial electron transport chain which drives oxidative phosphorylation. The respiratory chain contains 3 multisubunit complexes succinate dehydrogenase (complex II, CII), ubiquinol-cytochrome c oxidoreductase (cytochrome b-c1 complex, complex III, CIII) and cytochrome c oxidase (complex IV, CIV), that cooperate to transfer electrons derived from NADH and succinate to molecular oxygen, creating an electrochemical gradient over the inner membrane that drives transmembrane transport and the ATP synthase. Cytochrome c oxidase is the component of the respiratory chain that catalyzes the reduction of oxygen to water. Electrons originating from reduced cytochrome c in the intermembrane space (IMS) are transferred via the dinuclear copper A center (CU(A)) of subunit 2 and heme A of subunit 1 to the active site in subunit 1, a binuclear center (BNC) formed by heme A3 and copper B (CU(B)). The BNC reduces molecular oxygen to 2 water molecules using 4 electrons from cytochrome c in the IMS and 4 protons from the mitochondrial matrix.</text>
</comment>
<geneLocation type="mitochondrion" evidence="11"/>
<evidence type="ECO:0000256" key="2">
    <source>
        <dbReference type="ARBA" id="ARBA00010581"/>
    </source>
</evidence>